<name>A0A5N5SRM6_9CRUS</name>
<keyword evidence="6" id="KW-0472">Membrane</keyword>
<sequence>MIYAAVENRQSTFTYLNSEPIFLLAITISLHLAFLINSNILKGASLTDKPLSLRPYMSHITLRSTICHIIVKASKIMQGFTILDPMCGSGSILLEAAMCIKWGEIRGREEVLVTEKLPVELNIIACDIDSNTLLSAQCNLREIGQASIILSDTSSIPLLSNSVDAVICDFPFGQKHTTSKPYQSLLIKMIRESKRVLRPSSRLVILVSTVQHIFLKNNIHQVPGIELLDNYPVSLGLTPAIVMF</sequence>
<dbReference type="OrthoDB" id="2013972at2759"/>
<dbReference type="CDD" id="cd02440">
    <property type="entry name" value="AdoMet_MTases"/>
    <property type="match status" value="1"/>
</dbReference>
<dbReference type="GO" id="GO:0030488">
    <property type="term" value="P:tRNA methylation"/>
    <property type="evidence" value="ECO:0007669"/>
    <property type="project" value="TreeGrafter"/>
</dbReference>
<feature type="transmembrane region" description="Helical" evidence="6">
    <location>
        <begin position="20"/>
        <end position="41"/>
    </location>
</feature>
<dbReference type="Pfam" id="PF01170">
    <property type="entry name" value="UPF0020"/>
    <property type="match status" value="1"/>
</dbReference>
<protein>
    <submittedName>
        <fullName evidence="8">THUMP domain-containing protein 2</fullName>
    </submittedName>
</protein>
<evidence type="ECO:0000256" key="5">
    <source>
        <dbReference type="ARBA" id="ARBA00022694"/>
    </source>
</evidence>
<feature type="domain" description="Ribosomal RNA large subunit methyltransferase K/L-like methyltransferase" evidence="7">
    <location>
        <begin position="54"/>
        <end position="210"/>
    </location>
</feature>
<dbReference type="GO" id="GO:0016423">
    <property type="term" value="F:tRNA (guanine) methyltransferase activity"/>
    <property type="evidence" value="ECO:0007669"/>
    <property type="project" value="TreeGrafter"/>
</dbReference>
<keyword evidence="3" id="KW-0489">Methyltransferase</keyword>
<dbReference type="InterPro" id="IPR000241">
    <property type="entry name" value="RlmKL-like_Mtase"/>
</dbReference>
<proteinExistence type="predicted"/>
<dbReference type="InterPro" id="IPR053943">
    <property type="entry name" value="RlmKL-like_Mtase_CS"/>
</dbReference>
<comment type="subcellular location">
    <subcellularLocation>
        <location evidence="1">Cytoplasm</location>
    </subcellularLocation>
</comment>
<gene>
    <name evidence="8" type="primary">Thumpd2_0</name>
    <name evidence="8" type="ORF">Anas_12806</name>
</gene>
<evidence type="ECO:0000256" key="4">
    <source>
        <dbReference type="ARBA" id="ARBA00022679"/>
    </source>
</evidence>
<dbReference type="EMBL" id="SEYY01021313">
    <property type="protein sequence ID" value="KAB7496478.1"/>
    <property type="molecule type" value="Genomic_DNA"/>
</dbReference>
<dbReference type="GO" id="GO:0005737">
    <property type="term" value="C:cytoplasm"/>
    <property type="evidence" value="ECO:0007669"/>
    <property type="project" value="UniProtKB-SubCell"/>
</dbReference>
<reference evidence="8 9" key="1">
    <citation type="journal article" date="2019" name="PLoS Biol.">
        <title>Sex chromosomes control vertical transmission of feminizing Wolbachia symbionts in an isopod.</title>
        <authorList>
            <person name="Becking T."/>
            <person name="Chebbi M.A."/>
            <person name="Giraud I."/>
            <person name="Moumen B."/>
            <person name="Laverre T."/>
            <person name="Caubet Y."/>
            <person name="Peccoud J."/>
            <person name="Gilbert C."/>
            <person name="Cordaux R."/>
        </authorList>
    </citation>
    <scope>NUCLEOTIDE SEQUENCE [LARGE SCALE GENOMIC DNA]</scope>
    <source>
        <strain evidence="8">ANa2</strain>
        <tissue evidence="8">Whole body excluding digestive tract and cuticle</tissue>
    </source>
</reference>
<keyword evidence="6" id="KW-1133">Transmembrane helix</keyword>
<dbReference type="PROSITE" id="PS01261">
    <property type="entry name" value="UPF0020"/>
    <property type="match status" value="1"/>
</dbReference>
<organism evidence="8 9">
    <name type="scientific">Armadillidium nasatum</name>
    <dbReference type="NCBI Taxonomy" id="96803"/>
    <lineage>
        <taxon>Eukaryota</taxon>
        <taxon>Metazoa</taxon>
        <taxon>Ecdysozoa</taxon>
        <taxon>Arthropoda</taxon>
        <taxon>Crustacea</taxon>
        <taxon>Multicrustacea</taxon>
        <taxon>Malacostraca</taxon>
        <taxon>Eumalacostraca</taxon>
        <taxon>Peracarida</taxon>
        <taxon>Isopoda</taxon>
        <taxon>Oniscidea</taxon>
        <taxon>Crinocheta</taxon>
        <taxon>Armadillidiidae</taxon>
        <taxon>Armadillidium</taxon>
    </lineage>
</organism>
<keyword evidence="4" id="KW-0808">Transferase</keyword>
<keyword evidence="9" id="KW-1185">Reference proteome</keyword>
<evidence type="ECO:0000313" key="8">
    <source>
        <dbReference type="EMBL" id="KAB7496478.1"/>
    </source>
</evidence>
<dbReference type="GO" id="GO:0043527">
    <property type="term" value="C:tRNA methyltransferase complex"/>
    <property type="evidence" value="ECO:0007669"/>
    <property type="project" value="UniProtKB-ARBA"/>
</dbReference>
<keyword evidence="5" id="KW-0819">tRNA processing</keyword>
<evidence type="ECO:0000313" key="9">
    <source>
        <dbReference type="Proteomes" id="UP000326759"/>
    </source>
</evidence>
<comment type="caution">
    <text evidence="8">The sequence shown here is derived from an EMBL/GenBank/DDBJ whole genome shotgun (WGS) entry which is preliminary data.</text>
</comment>
<dbReference type="SUPFAM" id="SSF53335">
    <property type="entry name" value="S-adenosyl-L-methionine-dependent methyltransferases"/>
    <property type="match status" value="1"/>
</dbReference>
<dbReference type="PANTHER" id="PTHR14911">
    <property type="entry name" value="THUMP DOMAIN-CONTAINING"/>
    <property type="match status" value="1"/>
</dbReference>
<evidence type="ECO:0000256" key="1">
    <source>
        <dbReference type="ARBA" id="ARBA00004496"/>
    </source>
</evidence>
<evidence type="ECO:0000256" key="2">
    <source>
        <dbReference type="ARBA" id="ARBA00022490"/>
    </source>
</evidence>
<dbReference type="Proteomes" id="UP000326759">
    <property type="component" value="Unassembled WGS sequence"/>
</dbReference>
<accession>A0A5N5SRM6</accession>
<evidence type="ECO:0000256" key="3">
    <source>
        <dbReference type="ARBA" id="ARBA00022603"/>
    </source>
</evidence>
<evidence type="ECO:0000256" key="6">
    <source>
        <dbReference type="SAM" id="Phobius"/>
    </source>
</evidence>
<dbReference type="AlphaFoldDB" id="A0A5N5SRM6"/>
<dbReference type="InterPro" id="IPR029063">
    <property type="entry name" value="SAM-dependent_MTases_sf"/>
</dbReference>
<evidence type="ECO:0000259" key="7">
    <source>
        <dbReference type="Pfam" id="PF01170"/>
    </source>
</evidence>
<dbReference type="Gene3D" id="3.40.50.150">
    <property type="entry name" value="Vaccinia Virus protein VP39"/>
    <property type="match status" value="1"/>
</dbReference>
<keyword evidence="2" id="KW-0963">Cytoplasm</keyword>
<dbReference type="PANTHER" id="PTHR14911:SF1">
    <property type="entry name" value="THUMP DOMAIN-CONTAINING PROTEIN 2"/>
    <property type="match status" value="1"/>
</dbReference>
<keyword evidence="6" id="KW-0812">Transmembrane</keyword>